<protein>
    <recommendedName>
        <fullName evidence="5">MYND-type domain-containing protein</fullName>
    </recommendedName>
</protein>
<dbReference type="AlphaFoldDB" id="A0A166RYQ5"/>
<dbReference type="InterPro" id="IPR002893">
    <property type="entry name" value="Znf_MYND"/>
</dbReference>
<dbReference type="OrthoDB" id="2881796at2759"/>
<keyword evidence="1" id="KW-0479">Metal-binding</keyword>
<evidence type="ECO:0000256" key="3">
    <source>
        <dbReference type="ARBA" id="ARBA00022833"/>
    </source>
</evidence>
<evidence type="ECO:0000256" key="4">
    <source>
        <dbReference type="PROSITE-ProRule" id="PRU00134"/>
    </source>
</evidence>
<name>A0A166RYQ5_9AGAM</name>
<dbReference type="PROSITE" id="PS50865">
    <property type="entry name" value="ZF_MYND_2"/>
    <property type="match status" value="1"/>
</dbReference>
<dbReference type="SUPFAM" id="SSF144232">
    <property type="entry name" value="HIT/MYND zinc finger-like"/>
    <property type="match status" value="1"/>
</dbReference>
<proteinExistence type="predicted"/>
<evidence type="ECO:0000256" key="2">
    <source>
        <dbReference type="ARBA" id="ARBA00022771"/>
    </source>
</evidence>
<sequence length="577" mass="63829">MKHSLPKPSILDSRVDNAVQQLQVLGIRIRASIEPPIEEIQETLEKYFGAEALPVCDTPTPQGKRTVQLALATACNIVIPCDVHLSNTTLDPCFLKAWPGIWSWLQFFEDQCYQKNTYGNSLGLRALLTICSTLQMMSNSKNLRARLLSTPGVVTLITRHWKEEGHDPSVEREFQTAGMPRPFTRVLNTLLYRDKQNHMWAPDIIMASGGTKAAAINAIKHLNDVCAEKPPNIRTIYVHISLLESLCSFTELRLAMIAQGLVPSTVQLLSWLGAQPAHVAGVGDILNLCTCSILFTLQGTMKIDGPMTSAIQALDADIIPIMLKSACRVAQFTNDISSMCSSLLSNTLCQFLVFKAVVRSAAKALKRVDRLKLEDSSGGPIWKAWIVFQSLARERIYILDNMLDKGEGMIQRCHRVNCGNKHDNLLRCGGCLSVYYCNKACQKKDWAAHKPSCQEAQRYLQGGTRTNAINNGDCYFIGKLVAHDICATNAEVSKMLLNAMKLNTPLPASEFAFILNYTQVPVKIKVVLVDELREICTMLPIIEEASESNGQLMVAKAEVQGGIRLESLGFTIPAPLK</sequence>
<gene>
    <name evidence="6" type="ORF">FIBSPDRAFT_927249</name>
</gene>
<dbReference type="Proteomes" id="UP000076532">
    <property type="component" value="Unassembled WGS sequence"/>
</dbReference>
<dbReference type="EMBL" id="KV417501">
    <property type="protein sequence ID" value="KZP28810.1"/>
    <property type="molecule type" value="Genomic_DNA"/>
</dbReference>
<evidence type="ECO:0000259" key="5">
    <source>
        <dbReference type="PROSITE" id="PS50865"/>
    </source>
</evidence>
<dbReference type="Gene3D" id="6.10.140.2220">
    <property type="match status" value="1"/>
</dbReference>
<evidence type="ECO:0000313" key="7">
    <source>
        <dbReference type="Proteomes" id="UP000076532"/>
    </source>
</evidence>
<keyword evidence="2 4" id="KW-0863">Zinc-finger</keyword>
<dbReference type="GO" id="GO:0008270">
    <property type="term" value="F:zinc ion binding"/>
    <property type="evidence" value="ECO:0007669"/>
    <property type="project" value="UniProtKB-KW"/>
</dbReference>
<keyword evidence="7" id="KW-1185">Reference proteome</keyword>
<feature type="domain" description="MYND-type" evidence="5">
    <location>
        <begin position="415"/>
        <end position="453"/>
    </location>
</feature>
<accession>A0A166RYQ5</accession>
<evidence type="ECO:0000313" key="6">
    <source>
        <dbReference type="EMBL" id="KZP28810.1"/>
    </source>
</evidence>
<keyword evidence="3" id="KW-0862">Zinc</keyword>
<reference evidence="6 7" key="1">
    <citation type="journal article" date="2016" name="Mol. Biol. Evol.">
        <title>Comparative Genomics of Early-Diverging Mushroom-Forming Fungi Provides Insights into the Origins of Lignocellulose Decay Capabilities.</title>
        <authorList>
            <person name="Nagy L.G."/>
            <person name="Riley R."/>
            <person name="Tritt A."/>
            <person name="Adam C."/>
            <person name="Daum C."/>
            <person name="Floudas D."/>
            <person name="Sun H."/>
            <person name="Yadav J.S."/>
            <person name="Pangilinan J."/>
            <person name="Larsson K.H."/>
            <person name="Matsuura K."/>
            <person name="Barry K."/>
            <person name="Labutti K."/>
            <person name="Kuo R."/>
            <person name="Ohm R.A."/>
            <person name="Bhattacharya S.S."/>
            <person name="Shirouzu T."/>
            <person name="Yoshinaga Y."/>
            <person name="Martin F.M."/>
            <person name="Grigoriev I.V."/>
            <person name="Hibbett D.S."/>
        </authorList>
    </citation>
    <scope>NUCLEOTIDE SEQUENCE [LARGE SCALE GENOMIC DNA]</scope>
    <source>
        <strain evidence="6 7">CBS 109695</strain>
    </source>
</reference>
<evidence type="ECO:0000256" key="1">
    <source>
        <dbReference type="ARBA" id="ARBA00022723"/>
    </source>
</evidence>
<organism evidence="6 7">
    <name type="scientific">Athelia psychrophila</name>
    <dbReference type="NCBI Taxonomy" id="1759441"/>
    <lineage>
        <taxon>Eukaryota</taxon>
        <taxon>Fungi</taxon>
        <taxon>Dikarya</taxon>
        <taxon>Basidiomycota</taxon>
        <taxon>Agaricomycotina</taxon>
        <taxon>Agaricomycetes</taxon>
        <taxon>Agaricomycetidae</taxon>
        <taxon>Atheliales</taxon>
        <taxon>Atheliaceae</taxon>
        <taxon>Athelia</taxon>
    </lineage>
</organism>
<dbReference type="Pfam" id="PF01753">
    <property type="entry name" value="zf-MYND"/>
    <property type="match status" value="1"/>
</dbReference>